<dbReference type="InterPro" id="IPR056010">
    <property type="entry name" value="DUF7588"/>
</dbReference>
<feature type="domain" description="DUF7588" evidence="2">
    <location>
        <begin position="217"/>
        <end position="279"/>
    </location>
</feature>
<dbReference type="EMBL" id="AM445082">
    <property type="protein sequence ID" value="CAN74115.1"/>
    <property type="molecule type" value="Genomic_DNA"/>
</dbReference>
<proteinExistence type="predicted"/>
<gene>
    <name evidence="3" type="ORF">VITISV_036746</name>
</gene>
<feature type="region of interest" description="Disordered" evidence="1">
    <location>
        <begin position="124"/>
        <end position="161"/>
    </location>
</feature>
<reference evidence="3" key="1">
    <citation type="journal article" date="2007" name="PLoS ONE">
        <title>The first genome sequence of an elite grapevine cultivar (Pinot noir Vitis vinifera L.): coping with a highly heterozygous genome.</title>
        <authorList>
            <person name="Velasco R."/>
            <person name="Zharkikh A."/>
            <person name="Troggio M."/>
            <person name="Cartwright D.A."/>
            <person name="Cestaro A."/>
            <person name="Pruss D."/>
            <person name="Pindo M."/>
            <person name="FitzGerald L.M."/>
            <person name="Vezzulli S."/>
            <person name="Reid J."/>
            <person name="Malacarne G."/>
            <person name="Iliev D."/>
            <person name="Coppola G."/>
            <person name="Wardell B."/>
            <person name="Micheletti D."/>
            <person name="Macalma T."/>
            <person name="Facci M."/>
            <person name="Mitchell J.T."/>
            <person name="Perazzolli M."/>
            <person name="Eldredge G."/>
            <person name="Gatto P."/>
            <person name="Oyzerski R."/>
            <person name="Moretto M."/>
            <person name="Gutin N."/>
            <person name="Stefanini M."/>
            <person name="Chen Y."/>
            <person name="Segala C."/>
            <person name="Davenport C."/>
            <person name="Dematte L."/>
            <person name="Mraz A."/>
            <person name="Battilana J."/>
            <person name="Stormo K."/>
            <person name="Costa F."/>
            <person name="Tao Q."/>
            <person name="Si-Ammour A."/>
            <person name="Harkins T."/>
            <person name="Lackey A."/>
            <person name="Perbost C."/>
            <person name="Taillon B."/>
            <person name="Stella A."/>
            <person name="Solovyev V."/>
            <person name="Fawcett J.A."/>
            <person name="Sterck L."/>
            <person name="Vandepoele K."/>
            <person name="Grando S.M."/>
            <person name="Toppo S."/>
            <person name="Moser C."/>
            <person name="Lanchbury J."/>
            <person name="Bogden R."/>
            <person name="Skolnick M."/>
            <person name="Sgaramella V."/>
            <person name="Bhatnagar S.K."/>
            <person name="Fontana P."/>
            <person name="Gutin A."/>
            <person name="Van de Peer Y."/>
            <person name="Salamini F."/>
            <person name="Viola R."/>
        </authorList>
    </citation>
    <scope>NUCLEOTIDE SEQUENCE</scope>
</reference>
<evidence type="ECO:0000256" key="1">
    <source>
        <dbReference type="SAM" id="MobiDB-lite"/>
    </source>
</evidence>
<accession>A5B384</accession>
<sequence length="315" mass="37219">MSISLEQDDQVIRLLDSKPVEKNKKDHYNFIHFGMIQVVAKPLTRLGLNTSIIMCLRDNRHLDYQDSIIGAVQAGLNDGPIYFQCFLNFTVRLRDVDILEFVVLHVKTHDFKFKQGNSPVSIITSNPRISDYEPSRASSSSIPVRTTRKEEGSSSANPKNIKLTGIRNHTNLARPFYTEENESTQKSHQDESPDMSPMYSQMINTISFNDKDFEINKNLLREDFYFEANKKRKDWFFSIVPKDIRTLYQEEFYAYLRQEKKNIKFWIWFELFKQEEYPDYPCKRINNTSTKAKIWVTNDHTDKKNIKLYEFSKEF</sequence>
<evidence type="ECO:0000259" key="2">
    <source>
        <dbReference type="Pfam" id="PF24496"/>
    </source>
</evidence>
<dbReference type="InterPro" id="IPR051596">
    <property type="entry name" value="Caulimoviridae_Movement"/>
</dbReference>
<dbReference type="AlphaFoldDB" id="A5B384"/>
<name>A5B384_VITVI</name>
<organism evidence="3">
    <name type="scientific">Vitis vinifera</name>
    <name type="common">Grape</name>
    <dbReference type="NCBI Taxonomy" id="29760"/>
    <lineage>
        <taxon>Eukaryota</taxon>
        <taxon>Viridiplantae</taxon>
        <taxon>Streptophyta</taxon>
        <taxon>Embryophyta</taxon>
        <taxon>Tracheophyta</taxon>
        <taxon>Spermatophyta</taxon>
        <taxon>Magnoliopsida</taxon>
        <taxon>eudicotyledons</taxon>
        <taxon>Gunneridae</taxon>
        <taxon>Pentapetalae</taxon>
        <taxon>rosids</taxon>
        <taxon>Vitales</taxon>
        <taxon>Vitaceae</taxon>
        <taxon>Viteae</taxon>
        <taxon>Vitis</taxon>
    </lineage>
</organism>
<dbReference type="PANTHER" id="PTHR47599:SF4">
    <property type="entry name" value="POLYPROTEIN"/>
    <property type="match status" value="1"/>
</dbReference>
<evidence type="ECO:0000313" key="3">
    <source>
        <dbReference type="EMBL" id="CAN74115.1"/>
    </source>
</evidence>
<dbReference type="Pfam" id="PF24496">
    <property type="entry name" value="DUF7588"/>
    <property type="match status" value="1"/>
</dbReference>
<dbReference type="PANTHER" id="PTHR47599">
    <property type="entry name" value="CELL-TO-CELL MOVEMENT PROTEIN"/>
    <property type="match status" value="1"/>
</dbReference>
<dbReference type="Pfam" id="PF01107">
    <property type="entry name" value="MP"/>
    <property type="match status" value="1"/>
</dbReference>
<protein>
    <recommendedName>
        <fullName evidence="2">DUF7588 domain-containing protein</fullName>
    </recommendedName>
</protein>
<dbReference type="InterPro" id="IPR028919">
    <property type="entry name" value="Viral_movement"/>
</dbReference>